<proteinExistence type="predicted"/>
<evidence type="ECO:0000313" key="3">
    <source>
        <dbReference type="Proteomes" id="UP000593890"/>
    </source>
</evidence>
<dbReference type="SUPFAM" id="SSF55729">
    <property type="entry name" value="Acyl-CoA N-acyltransferases (Nat)"/>
    <property type="match status" value="2"/>
</dbReference>
<dbReference type="PIRSF" id="PIRSF018688">
    <property type="entry name" value="UCP018688"/>
    <property type="match status" value="1"/>
</dbReference>
<accession>A0A7I8D7M6</accession>
<dbReference type="KEGG" id="sman:C12CBH8_21280"/>
<dbReference type="Proteomes" id="UP000593890">
    <property type="component" value="Chromosome"/>
</dbReference>
<dbReference type="AlphaFoldDB" id="A0A7I8D7M6"/>
<organism evidence="2 3">
    <name type="scientific">Solibaculum mannosilyticum</name>
    <dbReference type="NCBI Taxonomy" id="2780922"/>
    <lineage>
        <taxon>Bacteria</taxon>
        <taxon>Bacillati</taxon>
        <taxon>Bacillota</taxon>
        <taxon>Clostridia</taxon>
        <taxon>Eubacteriales</taxon>
        <taxon>Oscillospiraceae</taxon>
        <taxon>Solibaculum</taxon>
    </lineage>
</organism>
<dbReference type="PANTHER" id="PTHR41373:SF1">
    <property type="entry name" value="PHOSPHATIDYLGLYCEROL LYSYLTRANSFERASE C-TERMINAL DOMAIN-CONTAINING PROTEIN"/>
    <property type="match status" value="1"/>
</dbReference>
<feature type="domain" description="Phosphatidylglycerol lysyltransferase C-terminal" evidence="1">
    <location>
        <begin position="23"/>
        <end position="283"/>
    </location>
</feature>
<dbReference type="Pfam" id="PF09924">
    <property type="entry name" value="LPG_synthase_C"/>
    <property type="match status" value="1"/>
</dbReference>
<dbReference type="EMBL" id="AP023321">
    <property type="protein sequence ID" value="BCI61489.1"/>
    <property type="molecule type" value="Genomic_DNA"/>
</dbReference>
<dbReference type="Gene3D" id="3.40.630.30">
    <property type="match status" value="1"/>
</dbReference>
<gene>
    <name evidence="2" type="ORF">C12CBH8_21280</name>
</gene>
<evidence type="ECO:0000259" key="1">
    <source>
        <dbReference type="Pfam" id="PF09924"/>
    </source>
</evidence>
<keyword evidence="3" id="KW-1185">Reference proteome</keyword>
<dbReference type="InterPro" id="IPR016732">
    <property type="entry name" value="UCP018688"/>
</dbReference>
<dbReference type="RefSeq" id="WP_171846274.1">
    <property type="nucleotide sequence ID" value="NZ_AP023321.1"/>
</dbReference>
<evidence type="ECO:0000313" key="2">
    <source>
        <dbReference type="EMBL" id="BCI61489.1"/>
    </source>
</evidence>
<dbReference type="PANTHER" id="PTHR41373">
    <property type="entry name" value="DUF2156 DOMAIN-CONTAINING PROTEIN"/>
    <property type="match status" value="1"/>
</dbReference>
<dbReference type="InterPro" id="IPR024320">
    <property type="entry name" value="LPG_synthase_C"/>
</dbReference>
<reference evidence="3" key="1">
    <citation type="submission" date="2020-07" db="EMBL/GenBank/DDBJ databases">
        <title>Complete genome sequencing of Clostridia bacterium strain 12CBH8.</title>
        <authorList>
            <person name="Sakamoto M."/>
            <person name="Murakami T."/>
            <person name="Mori H."/>
        </authorList>
    </citation>
    <scope>NUCLEOTIDE SEQUENCE [LARGE SCALE GENOMIC DNA]</scope>
    <source>
        <strain evidence="3">12CBH8</strain>
    </source>
</reference>
<dbReference type="InterPro" id="IPR016181">
    <property type="entry name" value="Acyl_CoA_acyltransferase"/>
</dbReference>
<protein>
    <recommendedName>
        <fullName evidence="1">Phosphatidylglycerol lysyltransferase C-terminal domain-containing protein</fullName>
    </recommendedName>
</protein>
<sequence>MIEFREPRLEDKQWVRELLAYSEYNNSEYSFGLNYIWRRLLQKGIARHKDLFLAKSNLRGGAYLFPAGTGDWQEAIELYREDAKKNGIPLRLYSVTPEMAELLKTQYDGQFTYEPLRYAADYVYRSTDLIELKGRKYHGKRNHISRFETNNPDWSYEDITAQNLSECGDMFEKWLVENQDKEGLEDERLALYDSFDHFEELGFQGGLIRTGGQVVAFTIGEELTKDCFVLHFEKAFSHIQGAYPMINREFAARRLSGYQYINREEDMDIPGLRKSKMSYQPAMLVERGYALFGDTL</sequence>
<name>A0A7I8D7M6_9FIRM</name>